<accession>A0A5B6VDS7</accession>
<reference evidence="3" key="1">
    <citation type="journal article" date="2019" name="Plant Biotechnol. J.">
        <title>Genome sequencing of the Australian wild diploid species Gossypium australe highlights disease resistance and delayed gland morphogenesis.</title>
        <authorList>
            <person name="Cai Y."/>
            <person name="Cai X."/>
            <person name="Wang Q."/>
            <person name="Wang P."/>
            <person name="Zhang Y."/>
            <person name="Cai C."/>
            <person name="Xu Y."/>
            <person name="Wang K."/>
            <person name="Zhou Z."/>
            <person name="Wang C."/>
            <person name="Geng S."/>
            <person name="Li B."/>
            <person name="Dong Q."/>
            <person name="Hou Y."/>
            <person name="Wang H."/>
            <person name="Ai P."/>
            <person name="Liu Z."/>
            <person name="Yi F."/>
            <person name="Sun M."/>
            <person name="An G."/>
            <person name="Cheng J."/>
            <person name="Zhang Y."/>
            <person name="Shi Q."/>
            <person name="Xie Y."/>
            <person name="Shi X."/>
            <person name="Chang Y."/>
            <person name="Huang F."/>
            <person name="Chen Y."/>
            <person name="Hong S."/>
            <person name="Mi L."/>
            <person name="Sun Q."/>
            <person name="Zhang L."/>
            <person name="Zhou B."/>
            <person name="Peng R."/>
            <person name="Zhang X."/>
            <person name="Liu F."/>
        </authorList>
    </citation>
    <scope>NUCLEOTIDE SEQUENCE [LARGE SCALE GENOMIC DNA]</scope>
    <source>
        <strain evidence="3">cv. PA1801</strain>
    </source>
</reference>
<sequence>MNSNLVLSSFLNGDIVKEVYMDQPEGFLVEGKCHMACKLKRSIYGLKHTSRKWYIKFNDT</sequence>
<dbReference type="AlphaFoldDB" id="A0A5B6VDS7"/>
<keyword evidence="2" id="KW-0808">Transferase</keyword>
<evidence type="ECO:0000313" key="2">
    <source>
        <dbReference type="EMBL" id="KAA3467289.1"/>
    </source>
</evidence>
<feature type="domain" description="Reverse transcriptase Ty1/copia-type" evidence="1">
    <location>
        <begin position="6"/>
        <end position="59"/>
    </location>
</feature>
<dbReference type="InterPro" id="IPR013103">
    <property type="entry name" value="RVT_2"/>
</dbReference>
<name>A0A5B6VDS7_9ROSI</name>
<evidence type="ECO:0000259" key="1">
    <source>
        <dbReference type="Pfam" id="PF07727"/>
    </source>
</evidence>
<protein>
    <submittedName>
        <fullName evidence="2">Reverse transcriptase</fullName>
    </submittedName>
</protein>
<organism evidence="2 3">
    <name type="scientific">Gossypium australe</name>
    <dbReference type="NCBI Taxonomy" id="47621"/>
    <lineage>
        <taxon>Eukaryota</taxon>
        <taxon>Viridiplantae</taxon>
        <taxon>Streptophyta</taxon>
        <taxon>Embryophyta</taxon>
        <taxon>Tracheophyta</taxon>
        <taxon>Spermatophyta</taxon>
        <taxon>Magnoliopsida</taxon>
        <taxon>eudicotyledons</taxon>
        <taxon>Gunneridae</taxon>
        <taxon>Pentapetalae</taxon>
        <taxon>rosids</taxon>
        <taxon>malvids</taxon>
        <taxon>Malvales</taxon>
        <taxon>Malvaceae</taxon>
        <taxon>Malvoideae</taxon>
        <taxon>Gossypium</taxon>
    </lineage>
</organism>
<evidence type="ECO:0000313" key="3">
    <source>
        <dbReference type="Proteomes" id="UP000325315"/>
    </source>
</evidence>
<keyword evidence="2" id="KW-0695">RNA-directed DNA polymerase</keyword>
<comment type="caution">
    <text evidence="2">The sequence shown here is derived from an EMBL/GenBank/DDBJ whole genome shotgun (WGS) entry which is preliminary data.</text>
</comment>
<dbReference type="Pfam" id="PF07727">
    <property type="entry name" value="RVT_2"/>
    <property type="match status" value="1"/>
</dbReference>
<keyword evidence="3" id="KW-1185">Reference proteome</keyword>
<dbReference type="OrthoDB" id="1692315at2759"/>
<keyword evidence="2" id="KW-0548">Nucleotidyltransferase</keyword>
<proteinExistence type="predicted"/>
<dbReference type="GO" id="GO:0003964">
    <property type="term" value="F:RNA-directed DNA polymerase activity"/>
    <property type="evidence" value="ECO:0007669"/>
    <property type="project" value="UniProtKB-KW"/>
</dbReference>
<gene>
    <name evidence="2" type="ORF">EPI10_002314</name>
</gene>
<dbReference type="EMBL" id="SMMG02000007">
    <property type="protein sequence ID" value="KAA3467289.1"/>
    <property type="molecule type" value="Genomic_DNA"/>
</dbReference>
<dbReference type="Proteomes" id="UP000325315">
    <property type="component" value="Unassembled WGS sequence"/>
</dbReference>